<keyword evidence="1" id="KW-0732">Signal</keyword>
<feature type="domain" description="C6" evidence="2">
    <location>
        <begin position="280"/>
        <end position="387"/>
    </location>
</feature>
<sequence length="392" mass="43205">MVRFLLFLITLHFVFENPKLVEACFATQSPSIPVVTTEVPPELRTCSASEITYGVTDPTNPEGPVSVTYFGLTSTQIAGTLDSISTMKISCMAIDGYYVNMEFQENGQVKENLENLRNITVEVTCDSRTMEWIYSSVLDNGDVYTHTVSSVVCPQASLTPLNACSPTTIMYAAVENPQVNVEVTNFGFISTRVPDTTETISTMKISCMAIDGYYVHMYFNGGGQVKENLDNIQNITVEVTCDSRDGNWIYSTVLDNGSPYTRMVTNVNCLQVQETPLNACSPTTIMYGEGDNESPQLNVDVTNFGFTSTQIPGTLDTISTTKISCMAIDEYYVNMEFNGNEQAKENLDNVQNITVEVTCDSRVGDWKYITELPGGVVYDPTVTAVECLQLPL</sequence>
<dbReference type="PANTHER" id="PTHR21629:SF11">
    <property type="entry name" value="C6 DOMAIN-CONTAINING PROTEIN"/>
    <property type="match status" value="1"/>
</dbReference>
<feature type="domain" description="C6" evidence="2">
    <location>
        <begin position="164"/>
        <end position="269"/>
    </location>
</feature>
<feature type="signal peptide" evidence="1">
    <location>
        <begin position="1"/>
        <end position="23"/>
    </location>
</feature>
<evidence type="ECO:0000256" key="1">
    <source>
        <dbReference type="SAM" id="SignalP"/>
    </source>
</evidence>
<feature type="domain" description="C6" evidence="2">
    <location>
        <begin position="46"/>
        <end position="153"/>
    </location>
</feature>
<proteinExistence type="predicted"/>
<evidence type="ECO:0000259" key="2">
    <source>
        <dbReference type="SMART" id="SM01048"/>
    </source>
</evidence>
<feature type="chain" id="PRO_5042128657" description="C6 domain-containing protein" evidence="1">
    <location>
        <begin position="24"/>
        <end position="392"/>
    </location>
</feature>
<gene>
    <name evidence="3" type="ORF">L3Y34_007682</name>
</gene>
<dbReference type="SMART" id="SM01048">
    <property type="entry name" value="C6"/>
    <property type="match status" value="3"/>
</dbReference>
<accession>A0AAE9CZH1</accession>
<dbReference type="Proteomes" id="UP000827892">
    <property type="component" value="Chromosome V"/>
</dbReference>
<evidence type="ECO:0000313" key="4">
    <source>
        <dbReference type="Proteomes" id="UP000827892"/>
    </source>
</evidence>
<name>A0AAE9CZH1_CAEBR</name>
<protein>
    <recommendedName>
        <fullName evidence="2">C6 domain-containing protein</fullName>
    </recommendedName>
</protein>
<dbReference type="EMBL" id="CP090895">
    <property type="protein sequence ID" value="ULT88632.1"/>
    <property type="molecule type" value="Genomic_DNA"/>
</dbReference>
<dbReference type="AlphaFoldDB" id="A0AAE9CZH1"/>
<organism evidence="3 4">
    <name type="scientific">Caenorhabditis briggsae</name>
    <dbReference type="NCBI Taxonomy" id="6238"/>
    <lineage>
        <taxon>Eukaryota</taxon>
        <taxon>Metazoa</taxon>
        <taxon>Ecdysozoa</taxon>
        <taxon>Nematoda</taxon>
        <taxon>Chromadorea</taxon>
        <taxon>Rhabditida</taxon>
        <taxon>Rhabditina</taxon>
        <taxon>Rhabditomorpha</taxon>
        <taxon>Rhabditoidea</taxon>
        <taxon>Rhabditidae</taxon>
        <taxon>Peloderinae</taxon>
        <taxon>Caenorhabditis</taxon>
    </lineage>
</organism>
<dbReference type="PANTHER" id="PTHR21629">
    <property type="entry name" value="C6 DOMAIN-CONTAINING PROTEIN"/>
    <property type="match status" value="1"/>
</dbReference>
<dbReference type="Pfam" id="PF01681">
    <property type="entry name" value="C6"/>
    <property type="match status" value="3"/>
</dbReference>
<evidence type="ECO:0000313" key="3">
    <source>
        <dbReference type="EMBL" id="ULT88632.1"/>
    </source>
</evidence>
<dbReference type="InterPro" id="IPR002601">
    <property type="entry name" value="C6_domain"/>
</dbReference>
<reference evidence="3 4" key="1">
    <citation type="submission" date="2022-02" db="EMBL/GenBank/DDBJ databases">
        <title>Chromosome-level reference genomes for two strains of Caenorhabditis briggsae: an improved platform for comparative genomics.</title>
        <authorList>
            <person name="Stevens L."/>
            <person name="Andersen E.C."/>
        </authorList>
    </citation>
    <scope>NUCLEOTIDE SEQUENCE [LARGE SCALE GENOMIC DNA]</scope>
    <source>
        <strain evidence="3">QX1410_ONT</strain>
        <tissue evidence="3">Whole-organism</tissue>
    </source>
</reference>